<dbReference type="AlphaFoldDB" id="A0A550CKM3"/>
<reference evidence="1 2" key="1">
    <citation type="journal article" date="2019" name="New Phytol.">
        <title>Comparative genomics reveals unique wood-decay strategies and fruiting body development in the Schizophyllaceae.</title>
        <authorList>
            <person name="Almasi E."/>
            <person name="Sahu N."/>
            <person name="Krizsan K."/>
            <person name="Balint B."/>
            <person name="Kovacs G.M."/>
            <person name="Kiss B."/>
            <person name="Cseklye J."/>
            <person name="Drula E."/>
            <person name="Henrissat B."/>
            <person name="Nagy I."/>
            <person name="Chovatia M."/>
            <person name="Adam C."/>
            <person name="LaButti K."/>
            <person name="Lipzen A."/>
            <person name="Riley R."/>
            <person name="Grigoriev I.V."/>
            <person name="Nagy L.G."/>
        </authorList>
    </citation>
    <scope>NUCLEOTIDE SEQUENCE [LARGE SCALE GENOMIC DNA]</scope>
    <source>
        <strain evidence="1 2">NL-1724</strain>
    </source>
</reference>
<keyword evidence="2" id="KW-1185">Reference proteome</keyword>
<gene>
    <name evidence="1" type="ORF">BD626DRAFT_615850</name>
</gene>
<proteinExistence type="predicted"/>
<name>A0A550CKM3_9AGAR</name>
<evidence type="ECO:0000313" key="2">
    <source>
        <dbReference type="Proteomes" id="UP000320762"/>
    </source>
</evidence>
<protein>
    <submittedName>
        <fullName evidence="1">Uncharacterized protein</fullName>
    </submittedName>
</protein>
<evidence type="ECO:0000313" key="1">
    <source>
        <dbReference type="EMBL" id="TRM65328.1"/>
    </source>
</evidence>
<accession>A0A550CKM3</accession>
<comment type="caution">
    <text evidence="1">The sequence shown here is derived from an EMBL/GenBank/DDBJ whole genome shotgun (WGS) entry which is preliminary data.</text>
</comment>
<dbReference type="OrthoDB" id="3310121at2759"/>
<organism evidence="1 2">
    <name type="scientific">Schizophyllum amplum</name>
    <dbReference type="NCBI Taxonomy" id="97359"/>
    <lineage>
        <taxon>Eukaryota</taxon>
        <taxon>Fungi</taxon>
        <taxon>Dikarya</taxon>
        <taxon>Basidiomycota</taxon>
        <taxon>Agaricomycotina</taxon>
        <taxon>Agaricomycetes</taxon>
        <taxon>Agaricomycetidae</taxon>
        <taxon>Agaricales</taxon>
        <taxon>Schizophyllaceae</taxon>
        <taxon>Schizophyllum</taxon>
    </lineage>
</organism>
<dbReference type="EMBL" id="VDMD01000005">
    <property type="protein sequence ID" value="TRM65328.1"/>
    <property type="molecule type" value="Genomic_DNA"/>
</dbReference>
<dbReference type="Proteomes" id="UP000320762">
    <property type="component" value="Unassembled WGS sequence"/>
</dbReference>
<sequence>MPKSSPQSTLDDASDRLHAAKEQLKNILHASPSDASPLFVNLRSVLVHVNACADIVDTLQEQQESVPPIIYSDDPEFLKNELVDHRDRLVAQVVDALPGLDLSVDSGGFDESGPGLESLQWDEPELPYEGESAEVAFVAAELAVEDPSDNSIPPVANFTQECETVEEFDRFRPHILEEISSEDPSFAFGEEGCDTSTSVDEAELLLRLPSNVALSDASLGDEDDDSQLSSAIDTPARDMPMLSVLCALAARTPQTAQLSDRYQGGHSRRLRKVEAAIPKKFRLDKIVYCEELGDYVEQVAYTAFLRPGSDPTDESLLTRKIVKKAFAAQLETGGGSPLSEVDRATILSVQKCMVYILSCAREADIEHHCRRVHGEILTLALIRALVLGYYMRNGSSSLAKDFEGDTIPGVRATPDLEDIYGPGANAQFATEIKAILKETFIYQLLGIFGEHVDDLVEQLRQCPGYAHGFRWPSETAYMDTNIQKVVQVYTSMFYKKYLLMELSNNNHSIFFYRSSLDSTTLYISRVYTTPNHKPDGTDASAGKVPDCMTNLTRFAMRYIVGHPELFDALAKLIPEPQTKHFEVATAVPGPAVGVDHSTLWRHGRSFYMEAEVEQDGPANVRRSERILQGRARQAAAVPQN</sequence>